<dbReference type="GO" id="GO:0016301">
    <property type="term" value="F:kinase activity"/>
    <property type="evidence" value="ECO:0007669"/>
    <property type="project" value="InterPro"/>
</dbReference>
<reference evidence="3" key="1">
    <citation type="journal article" date="2017" name="Cell">
        <title>Insights into land plant evolution garnered from the Marchantia polymorpha genome.</title>
        <authorList>
            <person name="Bowman J.L."/>
            <person name="Kohchi T."/>
            <person name="Yamato K.T."/>
            <person name="Jenkins J."/>
            <person name="Shu S."/>
            <person name="Ishizaki K."/>
            <person name="Yamaoka S."/>
            <person name="Nishihama R."/>
            <person name="Nakamura Y."/>
            <person name="Berger F."/>
            <person name="Adam C."/>
            <person name="Aki S.S."/>
            <person name="Althoff F."/>
            <person name="Araki T."/>
            <person name="Arteaga-Vazquez M.A."/>
            <person name="Balasubrmanian S."/>
            <person name="Barry K."/>
            <person name="Bauer D."/>
            <person name="Boehm C.R."/>
            <person name="Briginshaw L."/>
            <person name="Caballero-Perez J."/>
            <person name="Catarino B."/>
            <person name="Chen F."/>
            <person name="Chiyoda S."/>
            <person name="Chovatia M."/>
            <person name="Davies K.M."/>
            <person name="Delmans M."/>
            <person name="Demura T."/>
            <person name="Dierschke T."/>
            <person name="Dolan L."/>
            <person name="Dorantes-Acosta A.E."/>
            <person name="Eklund D.M."/>
            <person name="Florent S.N."/>
            <person name="Flores-Sandoval E."/>
            <person name="Fujiyama A."/>
            <person name="Fukuzawa H."/>
            <person name="Galik B."/>
            <person name="Grimanelli D."/>
            <person name="Grimwood J."/>
            <person name="Grossniklaus U."/>
            <person name="Hamada T."/>
            <person name="Haseloff J."/>
            <person name="Hetherington A.J."/>
            <person name="Higo A."/>
            <person name="Hirakawa Y."/>
            <person name="Hundley H.N."/>
            <person name="Ikeda Y."/>
            <person name="Inoue K."/>
            <person name="Inoue S.I."/>
            <person name="Ishida S."/>
            <person name="Jia Q."/>
            <person name="Kakita M."/>
            <person name="Kanazawa T."/>
            <person name="Kawai Y."/>
            <person name="Kawashima T."/>
            <person name="Kennedy M."/>
            <person name="Kinose K."/>
            <person name="Kinoshita T."/>
            <person name="Kohara Y."/>
            <person name="Koide E."/>
            <person name="Komatsu K."/>
            <person name="Kopischke S."/>
            <person name="Kubo M."/>
            <person name="Kyozuka J."/>
            <person name="Lagercrantz U."/>
            <person name="Lin S.S."/>
            <person name="Lindquist E."/>
            <person name="Lipzen A.M."/>
            <person name="Lu C.W."/>
            <person name="De Luna E."/>
            <person name="Martienssen R.A."/>
            <person name="Minamino N."/>
            <person name="Mizutani M."/>
            <person name="Mizutani M."/>
            <person name="Mochizuki N."/>
            <person name="Monte I."/>
            <person name="Mosher R."/>
            <person name="Nagasaki H."/>
            <person name="Nakagami H."/>
            <person name="Naramoto S."/>
            <person name="Nishitani K."/>
            <person name="Ohtani M."/>
            <person name="Okamoto T."/>
            <person name="Okumura M."/>
            <person name="Phillips J."/>
            <person name="Pollak B."/>
            <person name="Reinders A."/>
            <person name="Rovekamp M."/>
            <person name="Sano R."/>
            <person name="Sawa S."/>
            <person name="Schmid M.W."/>
            <person name="Shirakawa M."/>
            <person name="Solano R."/>
            <person name="Spunde A."/>
            <person name="Suetsugu N."/>
            <person name="Sugano S."/>
            <person name="Sugiyama A."/>
            <person name="Sun R."/>
            <person name="Suzuki Y."/>
            <person name="Takenaka M."/>
            <person name="Takezawa D."/>
            <person name="Tomogane H."/>
            <person name="Tsuzuki M."/>
            <person name="Ueda T."/>
            <person name="Umeda M."/>
            <person name="Ward J.M."/>
            <person name="Watanabe Y."/>
            <person name="Yazaki K."/>
            <person name="Yokoyama R."/>
            <person name="Yoshitake Y."/>
            <person name="Yotsui I."/>
            <person name="Zachgo S."/>
            <person name="Schmutz J."/>
        </authorList>
    </citation>
    <scope>NUCLEOTIDE SEQUENCE [LARGE SCALE GENOMIC DNA]</scope>
    <source>
        <strain evidence="3">Tak-1</strain>
    </source>
</reference>
<dbReference type="OMA" id="EVWFVEV"/>
<protein>
    <recommendedName>
        <fullName evidence="1">Phosphoribulokinase/uridine kinase domain-containing protein</fullName>
    </recommendedName>
</protein>
<proteinExistence type="predicted"/>
<name>A0A2R6WFW2_MARPO</name>
<feature type="domain" description="Phosphoribulokinase/uridine kinase" evidence="1">
    <location>
        <begin position="128"/>
        <end position="327"/>
    </location>
</feature>
<gene>
    <name evidence="2" type="ORF">MARPO_0096s0074</name>
</gene>
<dbReference type="InterPro" id="IPR027417">
    <property type="entry name" value="P-loop_NTPase"/>
</dbReference>
<dbReference type="OrthoDB" id="6362633at2759"/>
<keyword evidence="3" id="KW-1185">Reference proteome</keyword>
<dbReference type="InterPro" id="IPR006083">
    <property type="entry name" value="PRK/URK"/>
</dbReference>
<organism evidence="2 3">
    <name type="scientific">Marchantia polymorpha</name>
    <name type="common">Common liverwort</name>
    <name type="synonym">Marchantia aquatica</name>
    <dbReference type="NCBI Taxonomy" id="3197"/>
    <lineage>
        <taxon>Eukaryota</taxon>
        <taxon>Viridiplantae</taxon>
        <taxon>Streptophyta</taxon>
        <taxon>Embryophyta</taxon>
        <taxon>Marchantiophyta</taxon>
        <taxon>Marchantiopsida</taxon>
        <taxon>Marchantiidae</taxon>
        <taxon>Marchantiales</taxon>
        <taxon>Marchantiaceae</taxon>
        <taxon>Marchantia</taxon>
    </lineage>
</organism>
<evidence type="ECO:0000259" key="1">
    <source>
        <dbReference type="Pfam" id="PF00485"/>
    </source>
</evidence>
<evidence type="ECO:0000313" key="2">
    <source>
        <dbReference type="EMBL" id="PTQ32733.1"/>
    </source>
</evidence>
<dbReference type="Gene3D" id="3.40.50.300">
    <property type="entry name" value="P-loop containing nucleotide triphosphate hydrolases"/>
    <property type="match status" value="3"/>
</dbReference>
<dbReference type="EMBL" id="KZ772768">
    <property type="protein sequence ID" value="PTQ32733.1"/>
    <property type="molecule type" value="Genomic_DNA"/>
</dbReference>
<dbReference type="PANTHER" id="PTHR10285">
    <property type="entry name" value="URIDINE KINASE"/>
    <property type="match status" value="1"/>
</dbReference>
<accession>A0A2R6WFW2</accession>
<sequence length="335" mass="37921">MIGAADGREEAIMSFICAPSFPTRHVEFLSESKSAMGSHLHRHCPRETVSMRGSLKCTHRLQSSLMCPHRHLKASRSAYLQSIRKIQCNSKLERHVVQSSSMEEIYDVLANRLFETMAAVEPSAKYLVALAGPPGAGKSTVANEVVWRLNYIWKKEGCRSREGDEIAVAVPMDGFHLYRWQLDQMEDPTEAHARRGAPWTFDPVGLANRLKTLREKGSVSLPSFDHGVGDPVEDDIHVEERHKLIVVEGNYLLLNDGDWKALGSLFNERWFIEVDTDEAMKRVERRHVITGKPADVAQWRVAYNDRPNAELIQKSKVNADLWIRSVPLKVSESVQ</sequence>
<dbReference type="Pfam" id="PF00485">
    <property type="entry name" value="PRK"/>
    <property type="match status" value="1"/>
</dbReference>
<dbReference type="SUPFAM" id="SSF52540">
    <property type="entry name" value="P-loop containing nucleoside triphosphate hydrolases"/>
    <property type="match status" value="1"/>
</dbReference>
<dbReference type="AlphaFoldDB" id="A0A2R6WFW2"/>
<dbReference type="Gramene" id="Mp1g09250.1">
    <property type="protein sequence ID" value="Mp1g09250.1.cds"/>
    <property type="gene ID" value="Mp1g09250"/>
</dbReference>
<evidence type="ECO:0000313" key="3">
    <source>
        <dbReference type="Proteomes" id="UP000244005"/>
    </source>
</evidence>
<dbReference type="GO" id="GO:0005524">
    <property type="term" value="F:ATP binding"/>
    <property type="evidence" value="ECO:0007669"/>
    <property type="project" value="InterPro"/>
</dbReference>
<dbReference type="Proteomes" id="UP000244005">
    <property type="component" value="Unassembled WGS sequence"/>
</dbReference>